<keyword evidence="1" id="KW-0732">Signal</keyword>
<dbReference type="PANTHER" id="PTHR45663:SF11">
    <property type="entry name" value="GEO12009P1"/>
    <property type="match status" value="1"/>
</dbReference>
<dbReference type="InterPro" id="IPR036249">
    <property type="entry name" value="Thioredoxin-like_sf"/>
</dbReference>
<gene>
    <name evidence="3" type="ORF">DCW38_04625</name>
</gene>
<feature type="signal peptide" evidence="1">
    <location>
        <begin position="1"/>
        <end position="23"/>
    </location>
</feature>
<proteinExistence type="predicted"/>
<protein>
    <submittedName>
        <fullName evidence="3">Thioredoxin</fullName>
    </submittedName>
</protein>
<dbReference type="GO" id="GO:0005829">
    <property type="term" value="C:cytosol"/>
    <property type="evidence" value="ECO:0007669"/>
    <property type="project" value="TreeGrafter"/>
</dbReference>
<dbReference type="GO" id="GO:0015035">
    <property type="term" value="F:protein-disulfide reductase activity"/>
    <property type="evidence" value="ECO:0007669"/>
    <property type="project" value="TreeGrafter"/>
</dbReference>
<dbReference type="InterPro" id="IPR013766">
    <property type="entry name" value="Thioredoxin_domain"/>
</dbReference>
<dbReference type="PROSITE" id="PS51257">
    <property type="entry name" value="PROKAR_LIPOPROTEIN"/>
    <property type="match status" value="1"/>
</dbReference>
<evidence type="ECO:0000256" key="1">
    <source>
        <dbReference type="SAM" id="SignalP"/>
    </source>
</evidence>
<dbReference type="PROSITE" id="PS51352">
    <property type="entry name" value="THIOREDOXIN_2"/>
    <property type="match status" value="1"/>
</dbReference>
<evidence type="ECO:0000313" key="4">
    <source>
        <dbReference type="Proteomes" id="UP000264062"/>
    </source>
</evidence>
<organism evidence="3 4">
    <name type="scientific">candidate division WOR-3 bacterium</name>
    <dbReference type="NCBI Taxonomy" id="2052148"/>
    <lineage>
        <taxon>Bacteria</taxon>
        <taxon>Bacteria division WOR-3</taxon>
    </lineage>
</organism>
<accession>A0A350HA82</accession>
<dbReference type="SUPFAM" id="SSF52833">
    <property type="entry name" value="Thioredoxin-like"/>
    <property type="match status" value="1"/>
</dbReference>
<dbReference type="Pfam" id="PF00085">
    <property type="entry name" value="Thioredoxin"/>
    <property type="match status" value="1"/>
</dbReference>
<dbReference type="GO" id="GO:0045454">
    <property type="term" value="P:cell redox homeostasis"/>
    <property type="evidence" value="ECO:0007669"/>
    <property type="project" value="TreeGrafter"/>
</dbReference>
<dbReference type="CDD" id="cd02947">
    <property type="entry name" value="TRX_family"/>
    <property type="match status" value="1"/>
</dbReference>
<feature type="chain" id="PRO_5016558535" evidence="1">
    <location>
        <begin position="24"/>
        <end position="133"/>
    </location>
</feature>
<name>A0A350HA82_UNCW3</name>
<dbReference type="Gene3D" id="3.40.30.10">
    <property type="entry name" value="Glutaredoxin"/>
    <property type="match status" value="1"/>
</dbReference>
<sequence length="133" mass="15047">MLKFFIPLSVAFFLCSCAPSNTAVSRINGSGETETADSIKTAKITFLELGSDGCTPCQMMRPIMEKVTENYKEKVEVIFYDVNTAAGSPKVKEYKIRVIPTQIFLDSEGKEIFRHEGFYPYENIEKLIDGWLE</sequence>
<evidence type="ECO:0000313" key="3">
    <source>
        <dbReference type="EMBL" id="HAV92448.1"/>
    </source>
</evidence>
<dbReference type="AlphaFoldDB" id="A0A350HA82"/>
<evidence type="ECO:0000259" key="2">
    <source>
        <dbReference type="PROSITE" id="PS51352"/>
    </source>
</evidence>
<dbReference type="EMBL" id="DMZY01000136">
    <property type="protein sequence ID" value="HAV92448.1"/>
    <property type="molecule type" value="Genomic_DNA"/>
</dbReference>
<reference evidence="3 4" key="1">
    <citation type="journal article" date="2018" name="Nat. Biotechnol.">
        <title>A standardized bacterial taxonomy based on genome phylogeny substantially revises the tree of life.</title>
        <authorList>
            <person name="Parks D.H."/>
            <person name="Chuvochina M."/>
            <person name="Waite D.W."/>
            <person name="Rinke C."/>
            <person name="Skarshewski A."/>
            <person name="Chaumeil P.A."/>
            <person name="Hugenholtz P."/>
        </authorList>
    </citation>
    <scope>NUCLEOTIDE SEQUENCE [LARGE SCALE GENOMIC DNA]</scope>
    <source>
        <strain evidence="3">UBA9956</strain>
    </source>
</reference>
<feature type="domain" description="Thioredoxin" evidence="2">
    <location>
        <begin position="12"/>
        <end position="133"/>
    </location>
</feature>
<comment type="caution">
    <text evidence="3">The sequence shown here is derived from an EMBL/GenBank/DDBJ whole genome shotgun (WGS) entry which is preliminary data.</text>
</comment>
<dbReference type="Proteomes" id="UP000264062">
    <property type="component" value="Unassembled WGS sequence"/>
</dbReference>
<dbReference type="PANTHER" id="PTHR45663">
    <property type="entry name" value="GEO12009P1"/>
    <property type="match status" value="1"/>
</dbReference>